<evidence type="ECO:0000313" key="3">
    <source>
        <dbReference type="Proteomes" id="UP000800097"/>
    </source>
</evidence>
<proteinExistence type="predicted"/>
<name>A0A6A6JTF6_WESOR</name>
<dbReference type="GeneID" id="54555234"/>
<dbReference type="Proteomes" id="UP000800097">
    <property type="component" value="Unassembled WGS sequence"/>
</dbReference>
<protein>
    <submittedName>
        <fullName evidence="2">Uncharacterized protein</fullName>
    </submittedName>
</protein>
<accession>A0A6A6JTF6</accession>
<evidence type="ECO:0000256" key="1">
    <source>
        <dbReference type="SAM" id="MobiDB-lite"/>
    </source>
</evidence>
<gene>
    <name evidence="2" type="ORF">EI97DRAFT_482034</name>
</gene>
<dbReference type="AlphaFoldDB" id="A0A6A6JTF6"/>
<keyword evidence="3" id="KW-1185">Reference proteome</keyword>
<dbReference type="OrthoDB" id="3800972at2759"/>
<dbReference type="RefSeq" id="XP_033657063.1">
    <property type="nucleotide sequence ID" value="XM_033802059.1"/>
</dbReference>
<evidence type="ECO:0000313" key="2">
    <source>
        <dbReference type="EMBL" id="KAF2279524.1"/>
    </source>
</evidence>
<reference evidence="2" key="1">
    <citation type="journal article" date="2020" name="Stud. Mycol.">
        <title>101 Dothideomycetes genomes: a test case for predicting lifestyles and emergence of pathogens.</title>
        <authorList>
            <person name="Haridas S."/>
            <person name="Albert R."/>
            <person name="Binder M."/>
            <person name="Bloem J."/>
            <person name="Labutti K."/>
            <person name="Salamov A."/>
            <person name="Andreopoulos B."/>
            <person name="Baker S."/>
            <person name="Barry K."/>
            <person name="Bills G."/>
            <person name="Bluhm B."/>
            <person name="Cannon C."/>
            <person name="Castanera R."/>
            <person name="Culley D."/>
            <person name="Daum C."/>
            <person name="Ezra D."/>
            <person name="Gonzalez J."/>
            <person name="Henrissat B."/>
            <person name="Kuo A."/>
            <person name="Liang C."/>
            <person name="Lipzen A."/>
            <person name="Lutzoni F."/>
            <person name="Magnuson J."/>
            <person name="Mondo S."/>
            <person name="Nolan M."/>
            <person name="Ohm R."/>
            <person name="Pangilinan J."/>
            <person name="Park H.-J."/>
            <person name="Ramirez L."/>
            <person name="Alfaro M."/>
            <person name="Sun H."/>
            <person name="Tritt A."/>
            <person name="Yoshinaga Y."/>
            <person name="Zwiers L.-H."/>
            <person name="Turgeon B."/>
            <person name="Goodwin S."/>
            <person name="Spatafora J."/>
            <person name="Crous P."/>
            <person name="Grigoriev I."/>
        </authorList>
    </citation>
    <scope>NUCLEOTIDE SEQUENCE</scope>
    <source>
        <strain evidence="2">CBS 379.55</strain>
    </source>
</reference>
<dbReference type="EMBL" id="ML986486">
    <property type="protein sequence ID" value="KAF2279524.1"/>
    <property type="molecule type" value="Genomic_DNA"/>
</dbReference>
<organism evidence="2 3">
    <name type="scientific">Westerdykella ornata</name>
    <dbReference type="NCBI Taxonomy" id="318751"/>
    <lineage>
        <taxon>Eukaryota</taxon>
        <taxon>Fungi</taxon>
        <taxon>Dikarya</taxon>
        <taxon>Ascomycota</taxon>
        <taxon>Pezizomycotina</taxon>
        <taxon>Dothideomycetes</taxon>
        <taxon>Pleosporomycetidae</taxon>
        <taxon>Pleosporales</taxon>
        <taxon>Sporormiaceae</taxon>
        <taxon>Westerdykella</taxon>
    </lineage>
</organism>
<feature type="region of interest" description="Disordered" evidence="1">
    <location>
        <begin position="36"/>
        <end position="82"/>
    </location>
</feature>
<feature type="compositionally biased region" description="Basic and acidic residues" evidence="1">
    <location>
        <begin position="69"/>
        <end position="82"/>
    </location>
</feature>
<sequence>MADAAEQDATLHYDLEEEGRYFGNDATEYLSFLGPWEESAGQPHPTYSEHDVDTFDAEPTSLPPMTNRDTGHPPDRHVPEWHTSDESFLPALRQEPAPPEPTFVPRPASQNINTLLTLSRVSHPTAGDLLRNDSRKVDRKRQIPWGLQRILTHMEVEDLAALSQVPVPFPTDEEVAQYFRSQKEKPMHPFISHSTPANVDICLLGRIRITAAEIMAFFPNHIEWNDAIFRLVQNSWTRREIAGYINYVRQLPSSAAVTRERISHWARMADRQIMVGSPINAHRRPGFKTVFFTPEKWELPKLSRLEADPIDYFLVDLAEGVVNWPTGSGARLLTRAIRLAQQQGHRYVKLSQIHEFMRVHKVHLPLLRPMAIRGKCGGVNPDVLVKRGLELVIYQDIVQVGLAW</sequence>